<dbReference type="GO" id="GO:0005737">
    <property type="term" value="C:cytoplasm"/>
    <property type="evidence" value="ECO:0007669"/>
    <property type="project" value="TreeGrafter"/>
</dbReference>
<keyword evidence="3" id="KW-1185">Reference proteome</keyword>
<dbReference type="PANTHER" id="PTHR13847:SF285">
    <property type="entry name" value="FAD DEPENDENT OXIDOREDUCTASE DOMAIN-CONTAINING PROTEIN"/>
    <property type="match status" value="1"/>
</dbReference>
<dbReference type="InterPro" id="IPR006076">
    <property type="entry name" value="FAD-dep_OxRdtase"/>
</dbReference>
<evidence type="ECO:0000313" key="3">
    <source>
        <dbReference type="Proteomes" id="UP000683575"/>
    </source>
</evidence>
<dbReference type="EMBL" id="CP077062">
    <property type="protein sequence ID" value="QWZ10430.1"/>
    <property type="molecule type" value="Genomic_DNA"/>
</dbReference>
<dbReference type="RefSeq" id="WP_216942382.1">
    <property type="nucleotide sequence ID" value="NZ_CP077062.1"/>
</dbReference>
<evidence type="ECO:0000259" key="1">
    <source>
        <dbReference type="Pfam" id="PF01266"/>
    </source>
</evidence>
<feature type="domain" description="FAD dependent oxidoreductase" evidence="1">
    <location>
        <begin position="39"/>
        <end position="404"/>
    </location>
</feature>
<organism evidence="2 3">
    <name type="scientific">Nocardioides panacis</name>
    <dbReference type="NCBI Taxonomy" id="2849501"/>
    <lineage>
        <taxon>Bacteria</taxon>
        <taxon>Bacillati</taxon>
        <taxon>Actinomycetota</taxon>
        <taxon>Actinomycetes</taxon>
        <taxon>Propionibacteriales</taxon>
        <taxon>Nocardioidaceae</taxon>
        <taxon>Nocardioides</taxon>
    </lineage>
</organism>
<accession>A0A975Y2D2</accession>
<proteinExistence type="predicted"/>
<evidence type="ECO:0000313" key="2">
    <source>
        <dbReference type="EMBL" id="QWZ10430.1"/>
    </source>
</evidence>
<gene>
    <name evidence="2" type="ORF">KRR39_04575</name>
</gene>
<protein>
    <submittedName>
        <fullName evidence="2">FAD-binding oxidoreductase</fullName>
    </submittedName>
</protein>
<sequence length="469" mass="50049">MGCPLSPTSPAWAGLSLWHETADDAWSPRPALPGDTDVDVAIVGAGFTGLWTAYYLLSADPSLRVAVLEAETAGFGASGRNGGWCSALFPASLGTMAALPGSSRGAALALHRAMRETVDEVLAVVAAEDIDALAHKGGTVSLARTGAQLGRARDEVAQARTWGRGPDDVRLLDAAEARAHLDAAGTLGGTFTPDCAAVHPARLVRGLARAVERRGGRIHERTRVRAIEPGRAVTEHGVVRADVVVRATEGYTVSLDGHPRDVVPVYSLIVATEPLPDETWARIGLRERETFTDHRNLIVYGQRTADGRIVFGGRGAPYHFGSRIRPGFDREPKVFDMLRETLVEMLPQVAGARFTHAWGGALGIPRDWVASVGLDRASGTAWAGGYVGDGVGTTNLAGRTLRDLILRRDTDLVRLPWVGHRSRRWEPEPLRWLGVNAGLRAMSFADTEEGLTGRPSVVARAVAPLVGGH</sequence>
<name>A0A975Y2D2_9ACTN</name>
<dbReference type="AlphaFoldDB" id="A0A975Y2D2"/>
<dbReference type="PANTHER" id="PTHR13847">
    <property type="entry name" value="SARCOSINE DEHYDROGENASE-RELATED"/>
    <property type="match status" value="1"/>
</dbReference>
<dbReference type="Proteomes" id="UP000683575">
    <property type="component" value="Chromosome"/>
</dbReference>
<dbReference type="Pfam" id="PF01266">
    <property type="entry name" value="DAO"/>
    <property type="match status" value="1"/>
</dbReference>
<reference evidence="2" key="1">
    <citation type="submission" date="2021-06" db="EMBL/GenBank/DDBJ databases">
        <title>Complete genome sequence of Nocardioides sp. G188.</title>
        <authorList>
            <person name="Im W.-T."/>
        </authorList>
    </citation>
    <scope>NUCLEOTIDE SEQUENCE</scope>
    <source>
        <strain evidence="2">G188</strain>
    </source>
</reference>
<dbReference type="KEGG" id="nps:KRR39_04575"/>